<keyword evidence="2" id="KW-1185">Reference proteome</keyword>
<organism evidence="1 2">
    <name type="scientific">Ricinus communis</name>
    <name type="common">Castor bean</name>
    <dbReference type="NCBI Taxonomy" id="3988"/>
    <lineage>
        <taxon>Eukaryota</taxon>
        <taxon>Viridiplantae</taxon>
        <taxon>Streptophyta</taxon>
        <taxon>Embryophyta</taxon>
        <taxon>Tracheophyta</taxon>
        <taxon>Spermatophyta</taxon>
        <taxon>Magnoliopsida</taxon>
        <taxon>eudicotyledons</taxon>
        <taxon>Gunneridae</taxon>
        <taxon>Pentapetalae</taxon>
        <taxon>rosids</taxon>
        <taxon>fabids</taxon>
        <taxon>Malpighiales</taxon>
        <taxon>Euphorbiaceae</taxon>
        <taxon>Acalyphoideae</taxon>
        <taxon>Acalypheae</taxon>
        <taxon>Ricinus</taxon>
    </lineage>
</organism>
<protein>
    <submittedName>
        <fullName evidence="1">Uncharacterized protein</fullName>
    </submittedName>
</protein>
<dbReference type="EMBL" id="EQ996087">
    <property type="protein sequence ID" value="EEF22197.1"/>
    <property type="molecule type" value="Genomic_DNA"/>
</dbReference>
<gene>
    <name evidence="1" type="ORF">RCOM_2107450</name>
</gene>
<sequence length="224" mass="25523">MSELQTDHLADSCYSRDKRADASLRKNRVGFFGKSRVSNLGSDCRFPDGSFAGCALRALLLLDDFAIACHAAAFDKPEFDEDDPEHYFMHTDEPIFALPADIDWSILGTDLEEALIRMPNSTRNVSHALDHLQTQTSDEKYFEKRNSEYVRLGLAAFELADRIEREFGLSPLDRPAFFQPRQELLRERQRRRTSDLEDASIARAVFGSNVTSIFTARNAKKPER</sequence>
<evidence type="ECO:0000313" key="1">
    <source>
        <dbReference type="EMBL" id="EEF22197.1"/>
    </source>
</evidence>
<proteinExistence type="predicted"/>
<dbReference type="AlphaFoldDB" id="B9TPL7"/>
<accession>B9TPL7</accession>
<evidence type="ECO:0000313" key="2">
    <source>
        <dbReference type="Proteomes" id="UP000008311"/>
    </source>
</evidence>
<name>B9TPL7_RICCO</name>
<reference evidence="2" key="1">
    <citation type="journal article" date="2010" name="Nat. Biotechnol.">
        <title>Draft genome sequence of the oilseed species Ricinus communis.</title>
        <authorList>
            <person name="Chan A.P."/>
            <person name="Crabtree J."/>
            <person name="Zhao Q."/>
            <person name="Lorenzi H."/>
            <person name="Orvis J."/>
            <person name="Puiu D."/>
            <person name="Melake-Berhan A."/>
            <person name="Jones K.M."/>
            <person name="Redman J."/>
            <person name="Chen G."/>
            <person name="Cahoon E.B."/>
            <person name="Gedil M."/>
            <person name="Stanke M."/>
            <person name="Haas B.J."/>
            <person name="Wortman J.R."/>
            <person name="Fraser-Liggett C.M."/>
            <person name="Ravel J."/>
            <person name="Rabinowicz P.D."/>
        </authorList>
    </citation>
    <scope>NUCLEOTIDE SEQUENCE [LARGE SCALE GENOMIC DNA]</scope>
    <source>
        <strain evidence="2">cv. Hale</strain>
    </source>
</reference>
<dbReference type="Proteomes" id="UP000008311">
    <property type="component" value="Unassembled WGS sequence"/>
</dbReference>
<dbReference type="InParanoid" id="B9TPL7"/>